<evidence type="ECO:0000259" key="3">
    <source>
        <dbReference type="Pfam" id="PF00501"/>
    </source>
</evidence>
<reference evidence="5" key="1">
    <citation type="submission" date="2020-05" db="EMBL/GenBank/DDBJ databases">
        <authorList>
            <person name="Chiriac C."/>
            <person name="Salcher M."/>
            <person name="Ghai R."/>
            <person name="Kavagutti S V."/>
        </authorList>
    </citation>
    <scope>NUCLEOTIDE SEQUENCE</scope>
</reference>
<dbReference type="GO" id="GO:0031956">
    <property type="term" value="F:medium-chain fatty acid-CoA ligase activity"/>
    <property type="evidence" value="ECO:0007669"/>
    <property type="project" value="TreeGrafter"/>
</dbReference>
<dbReference type="AlphaFoldDB" id="A0A6J6DSR6"/>
<dbReference type="GO" id="GO:0006631">
    <property type="term" value="P:fatty acid metabolic process"/>
    <property type="evidence" value="ECO:0007669"/>
    <property type="project" value="TreeGrafter"/>
</dbReference>
<keyword evidence="2" id="KW-0436">Ligase</keyword>
<dbReference type="InterPro" id="IPR025110">
    <property type="entry name" value="AMP-bd_C"/>
</dbReference>
<sequence>MPLPAAPFTDSYANLLELFDAVVAQCGDVEAFVDGNGPAADRDRMTFAQWERAADGVATRLSAMGVGQGDVVGISLPSSIEYAVAYQGVVRLGAIASGMNPKLGPAETEHIIAKSSPKVIVTDALFVNDPAVTVLSVEELRDAYNDEPFTARPTIVDTDLLAIVWTSGTTGKPKGAMFDHACLRAMTRAAGPLSAVGDRRLSPLPFAHVGYMTRVWDELMHVITTIICPTPWTAVGALKLIEEERVTVGQGVPAQWQMMLALPELATTDTSSLRIVSSGAARIPPEMVDAMRDRFNSPVVVRYTSTEACVSTGTSLDDPDDVICNTVGTPGDGVEMELRLEDGRGRVVGQTDSGDTEVGTVCLRSRAMMRGYWQEPELTADAIDADGWLLTGDLGFLDARGDLHLAGRSTEMYIRGGYNVYPIEVENHLGQHDLVDRVAVTGSAAPVLGEIGVAFVVPADAANPPTLEQLRAWCNERLASYKAPDALVLLDELPLTAMSKIDKRALAPAAAEAEKAWER</sequence>
<accession>A0A6J6DSR6</accession>
<dbReference type="InterPro" id="IPR045851">
    <property type="entry name" value="AMP-bd_C_sf"/>
</dbReference>
<dbReference type="PANTHER" id="PTHR43201">
    <property type="entry name" value="ACYL-COA SYNTHETASE"/>
    <property type="match status" value="1"/>
</dbReference>
<dbReference type="InterPro" id="IPR020845">
    <property type="entry name" value="AMP-binding_CS"/>
</dbReference>
<name>A0A6J6DSR6_9ZZZZ</name>
<dbReference type="PANTHER" id="PTHR43201:SF5">
    <property type="entry name" value="MEDIUM-CHAIN ACYL-COA LIGASE ACSF2, MITOCHONDRIAL"/>
    <property type="match status" value="1"/>
</dbReference>
<dbReference type="InterPro" id="IPR000873">
    <property type="entry name" value="AMP-dep_synth/lig_dom"/>
</dbReference>
<gene>
    <name evidence="5" type="ORF">UFOPK1495_01842</name>
</gene>
<evidence type="ECO:0000256" key="2">
    <source>
        <dbReference type="ARBA" id="ARBA00022598"/>
    </source>
</evidence>
<dbReference type="PROSITE" id="PS00455">
    <property type="entry name" value="AMP_BINDING"/>
    <property type="match status" value="1"/>
</dbReference>
<dbReference type="Pfam" id="PF00501">
    <property type="entry name" value="AMP-binding"/>
    <property type="match status" value="1"/>
</dbReference>
<evidence type="ECO:0000313" key="5">
    <source>
        <dbReference type="EMBL" id="CAB4567162.1"/>
    </source>
</evidence>
<feature type="domain" description="AMP-dependent synthetase/ligase" evidence="3">
    <location>
        <begin position="20"/>
        <end position="373"/>
    </location>
</feature>
<proteinExistence type="inferred from homology"/>
<feature type="domain" description="AMP-binding enzyme C-terminal" evidence="4">
    <location>
        <begin position="424"/>
        <end position="500"/>
    </location>
</feature>
<evidence type="ECO:0000256" key="1">
    <source>
        <dbReference type="ARBA" id="ARBA00006432"/>
    </source>
</evidence>
<evidence type="ECO:0000259" key="4">
    <source>
        <dbReference type="Pfam" id="PF13193"/>
    </source>
</evidence>
<protein>
    <submittedName>
        <fullName evidence="5">Unannotated protein</fullName>
    </submittedName>
</protein>
<organism evidence="5">
    <name type="scientific">freshwater metagenome</name>
    <dbReference type="NCBI Taxonomy" id="449393"/>
    <lineage>
        <taxon>unclassified sequences</taxon>
        <taxon>metagenomes</taxon>
        <taxon>ecological metagenomes</taxon>
    </lineage>
</organism>
<dbReference type="Gene3D" id="3.30.300.30">
    <property type="match status" value="1"/>
</dbReference>
<dbReference type="InterPro" id="IPR042099">
    <property type="entry name" value="ANL_N_sf"/>
</dbReference>
<dbReference type="SUPFAM" id="SSF56801">
    <property type="entry name" value="Acetyl-CoA synthetase-like"/>
    <property type="match status" value="1"/>
</dbReference>
<comment type="similarity">
    <text evidence="1">Belongs to the ATP-dependent AMP-binding enzyme family.</text>
</comment>
<dbReference type="Pfam" id="PF13193">
    <property type="entry name" value="AMP-binding_C"/>
    <property type="match status" value="1"/>
</dbReference>
<dbReference type="Gene3D" id="3.40.50.12780">
    <property type="entry name" value="N-terminal domain of ligase-like"/>
    <property type="match status" value="1"/>
</dbReference>
<dbReference type="EMBL" id="CAEZSU010000277">
    <property type="protein sequence ID" value="CAB4567162.1"/>
    <property type="molecule type" value="Genomic_DNA"/>
</dbReference>